<dbReference type="Proteomes" id="UP000054282">
    <property type="component" value="Unassembled WGS sequence"/>
</dbReference>
<dbReference type="AlphaFoldDB" id="A0A0L7LX24"/>
<evidence type="ECO:0000313" key="1">
    <source>
        <dbReference type="EMBL" id="KOB85157.1"/>
    </source>
</evidence>
<protein>
    <submittedName>
        <fullName evidence="1">Uncharacterized protein</fullName>
    </submittedName>
</protein>
<proteinExistence type="predicted"/>
<accession>A0A0L7LX24</accession>
<reference evidence="2" key="1">
    <citation type="submission" date="2006-09" db="EMBL/GenBank/DDBJ databases">
        <title>Annotation of Plasmodium falciparum Dd2.</title>
        <authorList>
            <consortium name="The Broad Institute Genome Sequencing Platform"/>
            <person name="Volkman S.K."/>
            <person name="Neafsey D.E."/>
            <person name="Dash A.P."/>
            <person name="Chitnis C.E."/>
            <person name="Hartl D.L."/>
            <person name="Young S.K."/>
            <person name="Zeng Q."/>
            <person name="Koehrsen M."/>
            <person name="Alvarado L."/>
            <person name="Berlin A."/>
            <person name="Borenstein D."/>
            <person name="Chapman S.B."/>
            <person name="Chen Z."/>
            <person name="Engels R."/>
            <person name="Freedman E."/>
            <person name="Gellesch M."/>
            <person name="Goldberg J."/>
            <person name="Griggs A."/>
            <person name="Gujja S."/>
            <person name="Heilman E.R."/>
            <person name="Heiman D.I."/>
            <person name="Howarth C."/>
            <person name="Jen D."/>
            <person name="Larson L."/>
            <person name="Mehta T."/>
            <person name="Neiman D."/>
            <person name="Park D."/>
            <person name="Pearson M."/>
            <person name="Roberts A."/>
            <person name="Saif S."/>
            <person name="Shea T."/>
            <person name="Shenoy N."/>
            <person name="Sisk P."/>
            <person name="Stolte C."/>
            <person name="Sykes S."/>
            <person name="Walk T."/>
            <person name="White J."/>
            <person name="Yandava C."/>
            <person name="Haas B."/>
            <person name="Henn M.R."/>
            <person name="Nusbaum C."/>
            <person name="Birren B."/>
        </authorList>
    </citation>
    <scope>NUCLEOTIDE SEQUENCE [LARGE SCALE GENOMIC DNA]</scope>
</reference>
<gene>
    <name evidence="1" type="ORF">PFDG_00632</name>
</gene>
<dbReference type="EMBL" id="DS016101">
    <property type="protein sequence ID" value="KOB85157.1"/>
    <property type="molecule type" value="Genomic_DNA"/>
</dbReference>
<sequence length="21" mass="2474">MSNMNILAYLLICPFNLNIYI</sequence>
<reference evidence="2" key="2">
    <citation type="submission" date="2006-09" db="EMBL/GenBank/DDBJ databases">
        <title>The genome sequence of Plasmodium falciparum Dd2.</title>
        <authorList>
            <consortium name="The Broad Institute Genome Sequencing Platform"/>
            <person name="Birren B."/>
            <person name="Lander E."/>
            <person name="Galagan J."/>
            <person name="Nusbaum C."/>
            <person name="Devon K."/>
            <person name="Henn M."/>
            <person name="Jaffe D."/>
            <person name="Butler J."/>
            <person name="Alvarez P."/>
            <person name="Gnerre S."/>
            <person name="Grabherr M."/>
            <person name="Kleber M."/>
            <person name="Mauceli E."/>
            <person name="Brockman W."/>
            <person name="MacCallum I.A."/>
            <person name="Rounsley S."/>
            <person name="Young S."/>
            <person name="LaButti K."/>
            <person name="Pushparaj V."/>
            <person name="DeCaprio D."/>
            <person name="Crawford M."/>
            <person name="Koehrsen M."/>
            <person name="Engels R."/>
            <person name="Montgomery P."/>
            <person name="Pearson M."/>
            <person name="Howarth C."/>
            <person name="Larson L."/>
            <person name="Luoma S."/>
            <person name="White J."/>
            <person name="Kodira C."/>
            <person name="Zeng Q."/>
            <person name="O'Leary S."/>
            <person name="Yandava C."/>
            <person name="Alvarado L."/>
            <person name="Wirth D."/>
            <person name="Volkman S."/>
            <person name="Hartl D."/>
        </authorList>
    </citation>
    <scope>NUCLEOTIDE SEQUENCE [LARGE SCALE GENOMIC DNA]</scope>
</reference>
<organism evidence="1 2">
    <name type="scientific">Plasmodium falciparum (isolate Dd2)</name>
    <dbReference type="NCBI Taxonomy" id="57267"/>
    <lineage>
        <taxon>Eukaryota</taxon>
        <taxon>Sar</taxon>
        <taxon>Alveolata</taxon>
        <taxon>Apicomplexa</taxon>
        <taxon>Aconoidasida</taxon>
        <taxon>Haemosporida</taxon>
        <taxon>Plasmodiidae</taxon>
        <taxon>Plasmodium</taxon>
        <taxon>Plasmodium (Laverania)</taxon>
    </lineage>
</organism>
<dbReference type="KEGG" id="pfd:PFDG_00632"/>
<name>A0A0L7LX24_PLAF4</name>
<evidence type="ECO:0000313" key="2">
    <source>
        <dbReference type="Proteomes" id="UP000054282"/>
    </source>
</evidence>